<feature type="compositionally biased region" description="Basic and acidic residues" evidence="1">
    <location>
        <begin position="37"/>
        <end position="53"/>
    </location>
</feature>
<organism evidence="2 3">
    <name type="scientific">Candidatus Nitrotoga arctica</name>
    <dbReference type="NCBI Taxonomy" id="453162"/>
    <lineage>
        <taxon>Bacteria</taxon>
        <taxon>Pseudomonadati</taxon>
        <taxon>Pseudomonadota</taxon>
        <taxon>Betaproteobacteria</taxon>
        <taxon>Nitrosomonadales</taxon>
        <taxon>Gallionellaceae</taxon>
        <taxon>Candidatus Nitrotoga</taxon>
    </lineage>
</organism>
<feature type="region of interest" description="Disordered" evidence="1">
    <location>
        <begin position="28"/>
        <end position="53"/>
    </location>
</feature>
<dbReference type="RefSeq" id="WP_239797385.1">
    <property type="nucleotide sequence ID" value="NZ_OU912926.1"/>
</dbReference>
<evidence type="ECO:0000313" key="3">
    <source>
        <dbReference type="Proteomes" id="UP000839052"/>
    </source>
</evidence>
<gene>
    <name evidence="2" type="ORF">NTG6680_2379</name>
</gene>
<protein>
    <submittedName>
        <fullName evidence="2">Uncharacterized protein</fullName>
    </submittedName>
</protein>
<evidence type="ECO:0000313" key="2">
    <source>
        <dbReference type="EMBL" id="CAG9933628.1"/>
    </source>
</evidence>
<dbReference type="EMBL" id="OU912926">
    <property type="protein sequence ID" value="CAG9933628.1"/>
    <property type="molecule type" value="Genomic_DNA"/>
</dbReference>
<name>A0ABN8ALG5_9PROT</name>
<proteinExistence type="predicted"/>
<dbReference type="Proteomes" id="UP000839052">
    <property type="component" value="Chromosome"/>
</dbReference>
<sequence length="53" mass="6274">MTNINKSKRNDNIFTQSKNCQKIRRVDMKASIRKTPRKETDRNAKEFSPDFEG</sequence>
<keyword evidence="3" id="KW-1185">Reference proteome</keyword>
<reference evidence="2 3" key="1">
    <citation type="submission" date="2021-10" db="EMBL/GenBank/DDBJ databases">
        <authorList>
            <person name="Koch H."/>
        </authorList>
    </citation>
    <scope>NUCLEOTIDE SEQUENCE [LARGE SCALE GENOMIC DNA]</scope>
    <source>
        <strain evidence="2">6680</strain>
    </source>
</reference>
<evidence type="ECO:0000256" key="1">
    <source>
        <dbReference type="SAM" id="MobiDB-lite"/>
    </source>
</evidence>
<accession>A0ABN8ALG5</accession>